<feature type="region of interest" description="Disordered" evidence="3">
    <location>
        <begin position="161"/>
        <end position="214"/>
    </location>
</feature>
<proteinExistence type="predicted"/>
<dbReference type="GO" id="GO:0008745">
    <property type="term" value="F:N-acetylmuramoyl-L-alanine amidase activity"/>
    <property type="evidence" value="ECO:0007669"/>
    <property type="project" value="UniProtKB-EC"/>
</dbReference>
<dbReference type="EMBL" id="PGXC01000026">
    <property type="protein sequence ID" value="PKK89049.1"/>
    <property type="molecule type" value="Genomic_DNA"/>
</dbReference>
<dbReference type="Pfam" id="PF05257">
    <property type="entry name" value="CHAP"/>
    <property type="match status" value="1"/>
</dbReference>
<gene>
    <name evidence="5" type="ORF">CVV64_15995</name>
</gene>
<reference evidence="5 6" key="1">
    <citation type="journal article" date="2017" name="ISME J.">
        <title>Potential for microbial H2 and metal transformations associated with novel bacteria and archaea in deep terrestrial subsurface sediments.</title>
        <authorList>
            <person name="Hernsdorf A.W."/>
            <person name="Amano Y."/>
            <person name="Miyakawa K."/>
            <person name="Ise K."/>
            <person name="Suzuki Y."/>
            <person name="Anantharaman K."/>
            <person name="Probst A."/>
            <person name="Burstein D."/>
            <person name="Thomas B.C."/>
            <person name="Banfield J.F."/>
        </authorList>
    </citation>
    <scope>NUCLEOTIDE SEQUENCE [LARGE SCALE GENOMIC DNA]</scope>
    <source>
        <strain evidence="5">HGW-Wallbacteria-1</strain>
    </source>
</reference>
<dbReference type="InterPro" id="IPR007921">
    <property type="entry name" value="CHAP_dom"/>
</dbReference>
<feature type="compositionally biased region" description="Basic and acidic residues" evidence="3">
    <location>
        <begin position="71"/>
        <end position="83"/>
    </location>
</feature>
<feature type="compositionally biased region" description="Low complexity" evidence="3">
    <location>
        <begin position="177"/>
        <end position="208"/>
    </location>
</feature>
<evidence type="ECO:0000313" key="5">
    <source>
        <dbReference type="EMBL" id="PKK89049.1"/>
    </source>
</evidence>
<protein>
    <recommendedName>
        <fullName evidence="2">N-acetylmuramoyl-L-alanine amidase</fullName>
        <ecNumber evidence="2">3.5.1.28</ecNumber>
    </recommendedName>
</protein>
<evidence type="ECO:0000259" key="4">
    <source>
        <dbReference type="PROSITE" id="PS51781"/>
    </source>
</evidence>
<feature type="region of interest" description="Disordered" evidence="3">
    <location>
        <begin position="67"/>
        <end position="97"/>
    </location>
</feature>
<dbReference type="InterPro" id="IPR038765">
    <property type="entry name" value="Papain-like_cys_pep_sf"/>
</dbReference>
<dbReference type="SUPFAM" id="SSF54001">
    <property type="entry name" value="Cysteine proteinases"/>
    <property type="match status" value="1"/>
</dbReference>
<evidence type="ECO:0000256" key="2">
    <source>
        <dbReference type="ARBA" id="ARBA00011901"/>
    </source>
</evidence>
<dbReference type="InterPro" id="IPR003646">
    <property type="entry name" value="SH3-like_bac-type"/>
</dbReference>
<name>A0A2N1PL46_9BACT</name>
<comment type="caution">
    <text evidence="5">The sequence shown here is derived from an EMBL/GenBank/DDBJ whole genome shotgun (WGS) entry which is preliminary data.</text>
</comment>
<dbReference type="Gene3D" id="3.90.1720.10">
    <property type="entry name" value="endopeptidase domain like (from Nostoc punctiforme)"/>
    <property type="match status" value="1"/>
</dbReference>
<evidence type="ECO:0000313" key="6">
    <source>
        <dbReference type="Proteomes" id="UP000233256"/>
    </source>
</evidence>
<dbReference type="EC" id="3.5.1.28" evidence="2"/>
<dbReference type="Proteomes" id="UP000233256">
    <property type="component" value="Unassembled WGS sequence"/>
</dbReference>
<dbReference type="Gene3D" id="2.30.30.40">
    <property type="entry name" value="SH3 Domains"/>
    <property type="match status" value="1"/>
</dbReference>
<evidence type="ECO:0000256" key="3">
    <source>
        <dbReference type="SAM" id="MobiDB-lite"/>
    </source>
</evidence>
<comment type="catalytic activity">
    <reaction evidence="1">
        <text>Hydrolyzes the link between N-acetylmuramoyl residues and L-amino acid residues in certain cell-wall glycopeptides.</text>
        <dbReference type="EC" id="3.5.1.28"/>
    </reaction>
</comment>
<feature type="domain" description="SH3b" evidence="4">
    <location>
        <begin position="85"/>
        <end position="156"/>
    </location>
</feature>
<organism evidence="5 6">
    <name type="scientific">Candidatus Wallbacteria bacterium HGW-Wallbacteria-1</name>
    <dbReference type="NCBI Taxonomy" id="2013854"/>
    <lineage>
        <taxon>Bacteria</taxon>
        <taxon>Candidatus Walliibacteriota</taxon>
    </lineage>
</organism>
<accession>A0A2N1PL46</accession>
<sequence>MSQIYLTTEGSMSSYSDRNTSGMNKKILLTCFLFAVLLLVNPPFPAFSMGTDALTGLDDAAVISGNTAAEKTSDTSRASEEQKPQPMGRINDSSGQPPCWWLNLREGPGHRFPVIKVMKGGSILKILGRDAASGWYKVSDGTATGWCGPKYVRADANVPAAGTANPPAEEKPPVVADNGNAGSTGSTGSTGSGDTTTPGQGTTPPATGVDGGGAMNANEFGYDAKRYQPVFDIVQKYVDANEAYKLAAGHTSKDGYASVTDCSGFVGSFYQKLAALSGIPPVFPKNSWYQTSTLYKNNYTRKVSSDFPPPNPRDLIKPGDIFVMDKGSSGYGHVGVFMGYDKSGNPVIAHSTPSRRSSYIYGDTSETGVRVEVLPRSYKDRWAGIYRIDGTDKMLDALSKS</sequence>
<dbReference type="PROSITE" id="PS51781">
    <property type="entry name" value="SH3B"/>
    <property type="match status" value="1"/>
</dbReference>
<dbReference type="AlphaFoldDB" id="A0A2N1PL46"/>
<evidence type="ECO:0000256" key="1">
    <source>
        <dbReference type="ARBA" id="ARBA00001561"/>
    </source>
</evidence>
<dbReference type="Pfam" id="PF08239">
    <property type="entry name" value="SH3_3"/>
    <property type="match status" value="1"/>
</dbReference>